<accession>A0A4P7N076</accession>
<reference evidence="1 2" key="1">
    <citation type="journal article" date="2019" name="Mol. Biol. Evol.">
        <title>Blast fungal genomes show frequent chromosomal changes, gene gains and losses, and effector gene turnover.</title>
        <authorList>
            <person name="Gomez Luciano L.B."/>
            <person name="Jason Tsai I."/>
            <person name="Chuma I."/>
            <person name="Tosa Y."/>
            <person name="Chen Y.H."/>
            <person name="Li J.Y."/>
            <person name="Li M.Y."/>
            <person name="Jade Lu M.Y."/>
            <person name="Nakayashiki H."/>
            <person name="Li W.H."/>
        </authorList>
    </citation>
    <scope>NUCLEOTIDE SEQUENCE [LARGE SCALE GENOMIC DNA]</scope>
    <source>
        <strain evidence="1">MZ5-1-6</strain>
    </source>
</reference>
<dbReference type="AlphaFoldDB" id="A0A4P7N076"/>
<protein>
    <submittedName>
        <fullName evidence="1">Uncharacterized protein</fullName>
    </submittedName>
</protein>
<organism evidence="1 2">
    <name type="scientific">Pyricularia oryzae</name>
    <name type="common">Rice blast fungus</name>
    <name type="synonym">Magnaporthe oryzae</name>
    <dbReference type="NCBI Taxonomy" id="318829"/>
    <lineage>
        <taxon>Eukaryota</taxon>
        <taxon>Fungi</taxon>
        <taxon>Dikarya</taxon>
        <taxon>Ascomycota</taxon>
        <taxon>Pezizomycotina</taxon>
        <taxon>Sordariomycetes</taxon>
        <taxon>Sordariomycetidae</taxon>
        <taxon>Magnaporthales</taxon>
        <taxon>Pyriculariaceae</taxon>
        <taxon>Pyricularia</taxon>
    </lineage>
</organism>
<sequence length="207" mass="23048">MPGYNDTANDDPKLFDEMARWLADSHTKWVHLNGVVLMQPITDVRVREPEQTLIRLFEKTIGENFFNQVTILGVRTIALAGKKSSSATCSPQLPTFSATSTTRSQLSPLCATFYRPIGFYHSLSSFSLNSSATKRIMGITGPTPELGEKHAATFRALNEGKEIELQEERGLRTVQKIIESFGSQLLKVEAPIWRGQAEAFAKKPIHP</sequence>
<name>A0A4P7N076_PYROR</name>
<dbReference type="EMBL" id="CP034204">
    <property type="protein sequence ID" value="QBZ54831.1"/>
    <property type="molecule type" value="Genomic_DNA"/>
</dbReference>
<dbReference type="InterPro" id="IPR027417">
    <property type="entry name" value="P-loop_NTPase"/>
</dbReference>
<proteinExistence type="predicted"/>
<dbReference type="Proteomes" id="UP000294847">
    <property type="component" value="Chromosome 1"/>
</dbReference>
<evidence type="ECO:0000313" key="1">
    <source>
        <dbReference type="EMBL" id="QBZ54831.1"/>
    </source>
</evidence>
<dbReference type="Gene3D" id="3.40.50.300">
    <property type="entry name" value="P-loop containing nucleotide triphosphate hydrolases"/>
    <property type="match status" value="1"/>
</dbReference>
<gene>
    <name evidence="1" type="ORF">PoMZ_10541</name>
</gene>
<evidence type="ECO:0000313" key="2">
    <source>
        <dbReference type="Proteomes" id="UP000294847"/>
    </source>
</evidence>